<protein>
    <recommendedName>
        <fullName evidence="3">F-box domain-containing protein</fullName>
    </recommendedName>
</protein>
<proteinExistence type="predicted"/>
<accession>N1PFP4</accession>
<dbReference type="EMBL" id="KB446543">
    <property type="protein sequence ID" value="EME40410.1"/>
    <property type="molecule type" value="Genomic_DNA"/>
</dbReference>
<keyword evidence="2" id="KW-1185">Reference proteome</keyword>
<evidence type="ECO:0008006" key="3">
    <source>
        <dbReference type="Google" id="ProtNLM"/>
    </source>
</evidence>
<gene>
    <name evidence="1" type="ORF">DOTSEDRAFT_74106</name>
</gene>
<sequence length="441" mass="49747">MKTLTLVFAFFDYLSQLYRGLGTSRPGLPYAFGTEPRLTLECLPDDVLLIVLDQLEQPVVENAVQAGFLIHGSSNVIRFSTVNKRIRVLGEARILRTLHLGPSWSAKKLSHALLHIRLSGGAKRYTKRIKIDLWLEGAIDSAKNQMAPMSELIETLPSLDHLRALGITATASSASALRSAFEDANMKLDNITELTLSPHMDWLLPRCPNLQALSINDWVVMSQDRSTHAANLLKAAAAMTDLLHFALHNHRNEVHLPDVLEALPNLHSLGLFTGTGGGINLDYHLPILRRFRQLKRLELVEASKFLGQHHMRTVSISRCHASKEDITAAQFHITHKVFQALPRLQELILGPNFRAWVVRGHEDSRIDVRWEATVFRRPLQERLGHLRERFSCGYSRQWETYAEAQSNEAAEQWSLADSMHSRTDAQTLADVQRHENDGGED</sequence>
<dbReference type="OrthoDB" id="3636801at2759"/>
<dbReference type="AlphaFoldDB" id="N1PFP4"/>
<evidence type="ECO:0000313" key="2">
    <source>
        <dbReference type="Proteomes" id="UP000016933"/>
    </source>
</evidence>
<reference evidence="1 2" key="2">
    <citation type="journal article" date="2012" name="PLoS Pathog.">
        <title>Diverse lifestyles and strategies of plant pathogenesis encoded in the genomes of eighteen Dothideomycetes fungi.</title>
        <authorList>
            <person name="Ohm R.A."/>
            <person name="Feau N."/>
            <person name="Henrissat B."/>
            <person name="Schoch C.L."/>
            <person name="Horwitz B.A."/>
            <person name="Barry K.W."/>
            <person name="Condon B.J."/>
            <person name="Copeland A.C."/>
            <person name="Dhillon B."/>
            <person name="Glaser F."/>
            <person name="Hesse C.N."/>
            <person name="Kosti I."/>
            <person name="LaButti K."/>
            <person name="Lindquist E.A."/>
            <person name="Lucas S."/>
            <person name="Salamov A.A."/>
            <person name="Bradshaw R.E."/>
            <person name="Ciuffetti L."/>
            <person name="Hamelin R.C."/>
            <person name="Kema G.H.J."/>
            <person name="Lawrence C."/>
            <person name="Scott J.A."/>
            <person name="Spatafora J.W."/>
            <person name="Turgeon B.G."/>
            <person name="de Wit P.J.G.M."/>
            <person name="Zhong S."/>
            <person name="Goodwin S.B."/>
            <person name="Grigoriev I.V."/>
        </authorList>
    </citation>
    <scope>NUCLEOTIDE SEQUENCE [LARGE SCALE GENOMIC DNA]</scope>
    <source>
        <strain evidence="2">NZE10 / CBS 128990</strain>
    </source>
</reference>
<dbReference type="Gene3D" id="3.80.10.10">
    <property type="entry name" value="Ribonuclease Inhibitor"/>
    <property type="match status" value="1"/>
</dbReference>
<name>N1PFP4_DOTSN</name>
<dbReference type="HOGENOM" id="CLU_621159_0_0_1"/>
<organism evidence="1 2">
    <name type="scientific">Dothistroma septosporum (strain NZE10 / CBS 128990)</name>
    <name type="common">Red band needle blight fungus</name>
    <name type="synonym">Mycosphaerella pini</name>
    <dbReference type="NCBI Taxonomy" id="675120"/>
    <lineage>
        <taxon>Eukaryota</taxon>
        <taxon>Fungi</taxon>
        <taxon>Dikarya</taxon>
        <taxon>Ascomycota</taxon>
        <taxon>Pezizomycotina</taxon>
        <taxon>Dothideomycetes</taxon>
        <taxon>Dothideomycetidae</taxon>
        <taxon>Mycosphaerellales</taxon>
        <taxon>Mycosphaerellaceae</taxon>
        <taxon>Dothistroma</taxon>
    </lineage>
</organism>
<dbReference type="Proteomes" id="UP000016933">
    <property type="component" value="Unassembled WGS sequence"/>
</dbReference>
<dbReference type="InterPro" id="IPR032675">
    <property type="entry name" value="LRR_dom_sf"/>
</dbReference>
<reference evidence="2" key="1">
    <citation type="journal article" date="2012" name="PLoS Genet.">
        <title>The genomes of the fungal plant pathogens Cladosporium fulvum and Dothistroma septosporum reveal adaptation to different hosts and lifestyles but also signatures of common ancestry.</title>
        <authorList>
            <person name="de Wit P.J.G.M."/>
            <person name="van der Burgt A."/>
            <person name="Oekmen B."/>
            <person name="Stergiopoulos I."/>
            <person name="Abd-Elsalam K.A."/>
            <person name="Aerts A.L."/>
            <person name="Bahkali A.H."/>
            <person name="Beenen H.G."/>
            <person name="Chettri P."/>
            <person name="Cox M.P."/>
            <person name="Datema E."/>
            <person name="de Vries R.P."/>
            <person name="Dhillon B."/>
            <person name="Ganley A.R."/>
            <person name="Griffiths S.A."/>
            <person name="Guo Y."/>
            <person name="Hamelin R.C."/>
            <person name="Henrissat B."/>
            <person name="Kabir M.S."/>
            <person name="Jashni M.K."/>
            <person name="Kema G."/>
            <person name="Klaubauf S."/>
            <person name="Lapidus A."/>
            <person name="Levasseur A."/>
            <person name="Lindquist E."/>
            <person name="Mehrabi R."/>
            <person name="Ohm R.A."/>
            <person name="Owen T.J."/>
            <person name="Salamov A."/>
            <person name="Schwelm A."/>
            <person name="Schijlen E."/>
            <person name="Sun H."/>
            <person name="van den Burg H.A."/>
            <person name="van Ham R.C.H.J."/>
            <person name="Zhang S."/>
            <person name="Goodwin S.B."/>
            <person name="Grigoriev I.V."/>
            <person name="Collemare J."/>
            <person name="Bradshaw R.E."/>
        </authorList>
    </citation>
    <scope>NUCLEOTIDE SEQUENCE [LARGE SCALE GENOMIC DNA]</scope>
    <source>
        <strain evidence="2">NZE10 / CBS 128990</strain>
    </source>
</reference>
<evidence type="ECO:0000313" key="1">
    <source>
        <dbReference type="EMBL" id="EME40410.1"/>
    </source>
</evidence>
<dbReference type="SUPFAM" id="SSF52047">
    <property type="entry name" value="RNI-like"/>
    <property type="match status" value="1"/>
</dbReference>
<dbReference type="OMA" id="CHASKED"/>